<dbReference type="PANTHER" id="PTHR35011">
    <property type="entry name" value="2,3-DIKETO-L-GULONATE TRAP TRANSPORTER SMALL PERMEASE PROTEIN YIAM"/>
    <property type="match status" value="1"/>
</dbReference>
<dbReference type="PANTHER" id="PTHR35011:SF2">
    <property type="entry name" value="2,3-DIKETO-L-GULONATE TRAP TRANSPORTER SMALL PERMEASE PROTEIN YIAM"/>
    <property type="match status" value="1"/>
</dbReference>
<feature type="transmembrane region" description="Helical" evidence="9">
    <location>
        <begin position="91"/>
        <end position="113"/>
    </location>
</feature>
<dbReference type="GO" id="GO:0005886">
    <property type="term" value="C:plasma membrane"/>
    <property type="evidence" value="ECO:0007669"/>
    <property type="project" value="UniProtKB-SubCell"/>
</dbReference>
<evidence type="ECO:0000256" key="7">
    <source>
        <dbReference type="ARBA" id="ARBA00023136"/>
    </source>
</evidence>
<evidence type="ECO:0000313" key="12">
    <source>
        <dbReference type="Proteomes" id="UP000002534"/>
    </source>
</evidence>
<dbReference type="eggNOG" id="COG3090">
    <property type="taxonomic scope" value="Bacteria"/>
</dbReference>
<evidence type="ECO:0000256" key="4">
    <source>
        <dbReference type="ARBA" id="ARBA00022519"/>
    </source>
</evidence>
<evidence type="ECO:0000256" key="8">
    <source>
        <dbReference type="ARBA" id="ARBA00038436"/>
    </source>
</evidence>
<name>Q3A054_SYNC1</name>
<dbReference type="GO" id="GO:0022857">
    <property type="term" value="F:transmembrane transporter activity"/>
    <property type="evidence" value="ECO:0007669"/>
    <property type="project" value="TreeGrafter"/>
</dbReference>
<protein>
    <submittedName>
        <fullName evidence="11">TRAP proton/solute symporter, small membrane protein component</fullName>
    </submittedName>
</protein>
<comment type="subcellular location">
    <subcellularLocation>
        <location evidence="1">Cell inner membrane</location>
        <topology evidence="1">Multi-pass membrane protein</topology>
    </subcellularLocation>
</comment>
<comment type="similarity">
    <text evidence="8">Belongs to the TRAP transporter small permease family.</text>
</comment>
<evidence type="ECO:0000256" key="3">
    <source>
        <dbReference type="ARBA" id="ARBA00022475"/>
    </source>
</evidence>
<dbReference type="GO" id="GO:0015740">
    <property type="term" value="P:C4-dicarboxylate transport"/>
    <property type="evidence" value="ECO:0007669"/>
    <property type="project" value="TreeGrafter"/>
</dbReference>
<evidence type="ECO:0000313" key="11">
    <source>
        <dbReference type="EMBL" id="ABA90253.1"/>
    </source>
</evidence>
<organism evidence="11 12">
    <name type="scientific">Syntrophotalea carbinolica (strain DSM 2380 / NBRC 103641 / GraBd1)</name>
    <name type="common">Pelobacter carbinolicus</name>
    <dbReference type="NCBI Taxonomy" id="338963"/>
    <lineage>
        <taxon>Bacteria</taxon>
        <taxon>Pseudomonadati</taxon>
        <taxon>Thermodesulfobacteriota</taxon>
        <taxon>Desulfuromonadia</taxon>
        <taxon>Desulfuromonadales</taxon>
        <taxon>Syntrophotaleaceae</taxon>
        <taxon>Syntrophotalea</taxon>
    </lineage>
</organism>
<keyword evidence="3" id="KW-1003">Cell membrane</keyword>
<evidence type="ECO:0000256" key="1">
    <source>
        <dbReference type="ARBA" id="ARBA00004429"/>
    </source>
</evidence>
<dbReference type="HOGENOM" id="CLU_086356_3_6_7"/>
<sequence length="171" mass="19240">MTRRILEKFDRLVGGIEDWALFLSVILALLVALANVALRKLTPVSLYWSDEVVRKAIFFSAFIGCSAAVRRRALIRIDALPQLLPVLKKPLTLLSHLGVLLFAAVIIHLGWKFTLVAFHDPYARTSTLQIREWWFYAVLPTMGVFLAVHTLLVMIEDWFGKRDGADPGPAA</sequence>
<keyword evidence="12" id="KW-1185">Reference proteome</keyword>
<reference evidence="12" key="1">
    <citation type="submission" date="2005-10" db="EMBL/GenBank/DDBJ databases">
        <title>Complete sequence of Pelobacter carbinolicus DSM 2380.</title>
        <authorList>
            <person name="Copeland A."/>
            <person name="Lucas S."/>
            <person name="Lapidus A."/>
            <person name="Barry K."/>
            <person name="Detter J.C."/>
            <person name="Glavina T."/>
            <person name="Hammon N."/>
            <person name="Israni S."/>
            <person name="Pitluck S."/>
            <person name="Chertkov O."/>
            <person name="Schmutz J."/>
            <person name="Larimer F."/>
            <person name="Land M."/>
            <person name="Kyrpides N."/>
            <person name="Ivanova N."/>
            <person name="Richardson P."/>
        </authorList>
    </citation>
    <scope>NUCLEOTIDE SEQUENCE [LARGE SCALE GENOMIC DNA]</scope>
    <source>
        <strain evidence="12">DSM 2380 / NBRC 103641 / GraBd1</strain>
    </source>
</reference>
<evidence type="ECO:0000256" key="9">
    <source>
        <dbReference type="SAM" id="Phobius"/>
    </source>
</evidence>
<keyword evidence="4" id="KW-0997">Cell inner membrane</keyword>
<dbReference type="InterPro" id="IPR007387">
    <property type="entry name" value="TRAP_DctQ"/>
</dbReference>
<feature type="transmembrane region" description="Helical" evidence="9">
    <location>
        <begin position="12"/>
        <end position="32"/>
    </location>
</feature>
<dbReference type="Pfam" id="PF04290">
    <property type="entry name" value="DctQ"/>
    <property type="match status" value="1"/>
</dbReference>
<dbReference type="InterPro" id="IPR055348">
    <property type="entry name" value="DctQ"/>
</dbReference>
<feature type="transmembrane region" description="Helical" evidence="9">
    <location>
        <begin position="133"/>
        <end position="155"/>
    </location>
</feature>
<dbReference type="KEGG" id="pca:Pcar_3018"/>
<gene>
    <name evidence="11" type="ordered locus">Pcar_3018</name>
</gene>
<accession>Q3A054</accession>
<reference evidence="11 12" key="2">
    <citation type="journal article" date="2012" name="BMC Genomics">
        <title>The genome of Pelobacter carbinolicus reveals surprising metabolic capabilities and physiological features.</title>
        <authorList>
            <person name="Aklujkar M."/>
            <person name="Haveman S.A."/>
            <person name="Didonato R.Jr."/>
            <person name="Chertkov O."/>
            <person name="Han C.S."/>
            <person name="Land M.L."/>
            <person name="Brown P."/>
            <person name="Lovley D.R."/>
        </authorList>
    </citation>
    <scope>NUCLEOTIDE SEQUENCE [LARGE SCALE GENOMIC DNA]</scope>
    <source>
        <strain evidence="12">DSM 2380 / NBRC 103641 / GraBd1</strain>
    </source>
</reference>
<evidence type="ECO:0000256" key="5">
    <source>
        <dbReference type="ARBA" id="ARBA00022692"/>
    </source>
</evidence>
<dbReference type="AlphaFoldDB" id="Q3A054"/>
<dbReference type="Proteomes" id="UP000002534">
    <property type="component" value="Chromosome"/>
</dbReference>
<keyword evidence="7 9" id="KW-0472">Membrane</keyword>
<keyword evidence="6 9" id="KW-1133">Transmembrane helix</keyword>
<feature type="domain" description="Tripartite ATP-independent periplasmic transporters DctQ component" evidence="10">
    <location>
        <begin position="29"/>
        <end position="158"/>
    </location>
</feature>
<dbReference type="OrthoDB" id="5430717at2"/>
<evidence type="ECO:0000259" key="10">
    <source>
        <dbReference type="Pfam" id="PF04290"/>
    </source>
</evidence>
<evidence type="ECO:0000256" key="6">
    <source>
        <dbReference type="ARBA" id="ARBA00022989"/>
    </source>
</evidence>
<proteinExistence type="inferred from homology"/>
<dbReference type="STRING" id="338963.Pcar_3018"/>
<dbReference type="EMBL" id="CP000142">
    <property type="protein sequence ID" value="ABA90253.1"/>
    <property type="molecule type" value="Genomic_DNA"/>
</dbReference>
<keyword evidence="2" id="KW-0813">Transport</keyword>
<keyword evidence="5 9" id="KW-0812">Transmembrane</keyword>
<evidence type="ECO:0000256" key="2">
    <source>
        <dbReference type="ARBA" id="ARBA00022448"/>
    </source>
</evidence>
<dbReference type="RefSeq" id="WP_011342806.1">
    <property type="nucleotide sequence ID" value="NC_007498.2"/>
</dbReference>